<dbReference type="EnsemblPlants" id="Bra032287.1">
    <property type="protein sequence ID" value="Bra032287.1-P"/>
    <property type="gene ID" value="Bra032287"/>
</dbReference>
<dbReference type="OMA" id="HARHHTS"/>
<reference evidence="1" key="3">
    <citation type="submission" date="2023-03" db="UniProtKB">
        <authorList>
            <consortium name="EnsemblPlants"/>
        </authorList>
    </citation>
    <scope>IDENTIFICATION</scope>
    <source>
        <strain evidence="1">cv. Chiifu-401-42</strain>
    </source>
</reference>
<dbReference type="AlphaFoldDB" id="M4EU05"/>
<dbReference type="Gramene" id="Bra032287.1">
    <property type="protein sequence ID" value="Bra032287.1-P"/>
    <property type="gene ID" value="Bra032287"/>
</dbReference>
<accession>M4EU05</accession>
<proteinExistence type="predicted"/>
<organism evidence="1 2">
    <name type="scientific">Brassica campestris</name>
    <name type="common">Field mustard</name>
    <dbReference type="NCBI Taxonomy" id="3711"/>
    <lineage>
        <taxon>Eukaryota</taxon>
        <taxon>Viridiplantae</taxon>
        <taxon>Streptophyta</taxon>
        <taxon>Embryophyta</taxon>
        <taxon>Tracheophyta</taxon>
        <taxon>Spermatophyta</taxon>
        <taxon>Magnoliopsida</taxon>
        <taxon>eudicotyledons</taxon>
        <taxon>Gunneridae</taxon>
        <taxon>Pentapetalae</taxon>
        <taxon>rosids</taxon>
        <taxon>malvids</taxon>
        <taxon>Brassicales</taxon>
        <taxon>Brassicaceae</taxon>
        <taxon>Brassiceae</taxon>
        <taxon>Brassica</taxon>
    </lineage>
</organism>
<evidence type="ECO:0000313" key="1">
    <source>
        <dbReference type="EnsemblPlants" id="Bra032287.1-P"/>
    </source>
</evidence>
<evidence type="ECO:0000313" key="2">
    <source>
        <dbReference type="Proteomes" id="UP000011750"/>
    </source>
</evidence>
<dbReference type="InParanoid" id="M4EU05"/>
<name>M4EU05_BRACM</name>
<sequence>MSVRMLPVACAATHGAHMAGCMSGSHARRHTSSHMSGCMTELHARHHTSSTWLAACSGCMAATPCAPTCLTACSGCIHRDILCFSRHIPCKPVSSRFRSHASGHLVLLGPFIRF</sequence>
<reference evidence="1 2" key="1">
    <citation type="journal article" date="2011" name="Nat. Genet.">
        <title>The genome of the mesopolyploid crop species Brassica rapa.</title>
        <authorList>
            <consortium name="Brassica rapa Genome Sequencing Project Consortium"/>
            <person name="Wang X."/>
            <person name="Wang H."/>
            <person name="Wang J."/>
            <person name="Sun R."/>
            <person name="Wu J."/>
            <person name="Liu S."/>
            <person name="Bai Y."/>
            <person name="Mun J.H."/>
            <person name="Bancroft I."/>
            <person name="Cheng F."/>
            <person name="Huang S."/>
            <person name="Li X."/>
            <person name="Hua W."/>
            <person name="Wang J."/>
            <person name="Wang X."/>
            <person name="Freeling M."/>
            <person name="Pires J.C."/>
            <person name="Paterson A.H."/>
            <person name="Chalhoub B."/>
            <person name="Wang B."/>
            <person name="Hayward A."/>
            <person name="Sharpe A.G."/>
            <person name="Park B.S."/>
            <person name="Weisshaar B."/>
            <person name="Liu B."/>
            <person name="Li B."/>
            <person name="Liu B."/>
            <person name="Tong C."/>
            <person name="Song C."/>
            <person name="Duran C."/>
            <person name="Peng C."/>
            <person name="Geng C."/>
            <person name="Koh C."/>
            <person name="Lin C."/>
            <person name="Edwards D."/>
            <person name="Mu D."/>
            <person name="Shen D."/>
            <person name="Soumpourou E."/>
            <person name="Li F."/>
            <person name="Fraser F."/>
            <person name="Conant G."/>
            <person name="Lassalle G."/>
            <person name="King G.J."/>
            <person name="Bonnema G."/>
            <person name="Tang H."/>
            <person name="Wang H."/>
            <person name="Belcram H."/>
            <person name="Zhou H."/>
            <person name="Hirakawa H."/>
            <person name="Abe H."/>
            <person name="Guo H."/>
            <person name="Wang H."/>
            <person name="Jin H."/>
            <person name="Parkin I.A."/>
            <person name="Batley J."/>
            <person name="Kim J.S."/>
            <person name="Just J."/>
            <person name="Li J."/>
            <person name="Xu J."/>
            <person name="Deng J."/>
            <person name="Kim J.A."/>
            <person name="Li J."/>
            <person name="Yu J."/>
            <person name="Meng J."/>
            <person name="Wang J."/>
            <person name="Min J."/>
            <person name="Poulain J."/>
            <person name="Wang J."/>
            <person name="Hatakeyama K."/>
            <person name="Wu K."/>
            <person name="Wang L."/>
            <person name="Fang L."/>
            <person name="Trick M."/>
            <person name="Links M.G."/>
            <person name="Zhao M."/>
            <person name="Jin M."/>
            <person name="Ramchiary N."/>
            <person name="Drou N."/>
            <person name="Berkman P.J."/>
            <person name="Cai Q."/>
            <person name="Huang Q."/>
            <person name="Li R."/>
            <person name="Tabata S."/>
            <person name="Cheng S."/>
            <person name="Zhang S."/>
            <person name="Zhang S."/>
            <person name="Huang S."/>
            <person name="Sato S."/>
            <person name="Sun S."/>
            <person name="Kwon S.J."/>
            <person name="Choi S.R."/>
            <person name="Lee T.H."/>
            <person name="Fan W."/>
            <person name="Zhao X."/>
            <person name="Tan X."/>
            <person name="Xu X."/>
            <person name="Wang Y."/>
            <person name="Qiu Y."/>
            <person name="Yin Y."/>
            <person name="Li Y."/>
            <person name="Du Y."/>
            <person name="Liao Y."/>
            <person name="Lim Y."/>
            <person name="Narusaka Y."/>
            <person name="Wang Y."/>
            <person name="Wang Z."/>
            <person name="Li Z."/>
            <person name="Wang Z."/>
            <person name="Xiong Z."/>
            <person name="Zhang Z."/>
        </authorList>
    </citation>
    <scope>NUCLEOTIDE SEQUENCE [LARGE SCALE GENOMIC DNA]</scope>
    <source>
        <strain evidence="1 2">cv. Chiifu-401-42</strain>
    </source>
</reference>
<dbReference type="Proteomes" id="UP000011750">
    <property type="component" value="Chromosome A05"/>
</dbReference>
<dbReference type="HOGENOM" id="CLU_2124569_0_0_1"/>
<keyword evidence="2" id="KW-1185">Reference proteome</keyword>
<protein>
    <submittedName>
        <fullName evidence="1">Uncharacterized protein</fullName>
    </submittedName>
</protein>
<reference evidence="1 2" key="2">
    <citation type="journal article" date="2018" name="Hortic Res">
        <title>Improved Brassica rapa reference genome by single-molecule sequencing and chromosome conformation capture technologies.</title>
        <authorList>
            <person name="Zhang L."/>
            <person name="Cai X."/>
            <person name="Wu J."/>
            <person name="Liu M."/>
            <person name="Grob S."/>
            <person name="Cheng F."/>
            <person name="Liang J."/>
            <person name="Cai C."/>
            <person name="Liu Z."/>
            <person name="Liu B."/>
            <person name="Wang F."/>
            <person name="Li S."/>
            <person name="Liu F."/>
            <person name="Li X."/>
            <person name="Cheng L."/>
            <person name="Yang W."/>
            <person name="Li M.H."/>
            <person name="Grossniklaus U."/>
            <person name="Zheng H."/>
            <person name="Wang X."/>
        </authorList>
    </citation>
    <scope>NUCLEOTIDE SEQUENCE [LARGE SCALE GENOMIC DNA]</scope>
    <source>
        <strain evidence="1 2">cv. Chiifu-401-42</strain>
    </source>
</reference>